<keyword evidence="2" id="KW-0472">Membrane</keyword>
<name>A0A437K398_9BACI</name>
<keyword evidence="2" id="KW-1133">Transmembrane helix</keyword>
<evidence type="ECO:0000313" key="3">
    <source>
        <dbReference type="EMBL" id="RVT56641.1"/>
    </source>
</evidence>
<protein>
    <submittedName>
        <fullName evidence="3">Uncharacterized protein</fullName>
    </submittedName>
</protein>
<sequence length="143" mass="14525">MKKIQSIAIIAAMLLLLAQSILGVTSYFSAGSAPEMGQMNGQAPSMQMNGSSDSSTSSTSDTTQSTDSTENSAAAADSGFDPSQAQGNMPAMNGMNGPGTGAENKSVLELALSIAGLVVSVGGLVLMMLGWKKTKKQETTSIV</sequence>
<dbReference type="EMBL" id="RZTZ01000024">
    <property type="protein sequence ID" value="RVT56641.1"/>
    <property type="molecule type" value="Genomic_DNA"/>
</dbReference>
<accession>A0A437K398</accession>
<proteinExistence type="predicted"/>
<dbReference type="Proteomes" id="UP000288024">
    <property type="component" value="Unassembled WGS sequence"/>
</dbReference>
<gene>
    <name evidence="3" type="ORF">EM808_27050</name>
</gene>
<evidence type="ECO:0000313" key="4">
    <source>
        <dbReference type="Proteomes" id="UP000288024"/>
    </source>
</evidence>
<keyword evidence="2" id="KW-0812">Transmembrane</keyword>
<feature type="compositionally biased region" description="Polar residues" evidence="1">
    <location>
        <begin position="39"/>
        <end position="50"/>
    </location>
</feature>
<reference evidence="3 4" key="1">
    <citation type="submission" date="2019-01" db="EMBL/GenBank/DDBJ databases">
        <title>Bacillus sp. M5HDSG1-1, whole genome shotgun sequence.</title>
        <authorList>
            <person name="Tuo L."/>
        </authorList>
    </citation>
    <scope>NUCLEOTIDE SEQUENCE [LARGE SCALE GENOMIC DNA]</scope>
    <source>
        <strain evidence="3 4">M5HDSG1-1</strain>
    </source>
</reference>
<dbReference type="RefSeq" id="WP_127742738.1">
    <property type="nucleotide sequence ID" value="NZ_CP196002.1"/>
</dbReference>
<evidence type="ECO:0000256" key="1">
    <source>
        <dbReference type="SAM" id="MobiDB-lite"/>
    </source>
</evidence>
<comment type="caution">
    <text evidence="3">The sequence shown here is derived from an EMBL/GenBank/DDBJ whole genome shotgun (WGS) entry which is preliminary data.</text>
</comment>
<feature type="transmembrane region" description="Helical" evidence="2">
    <location>
        <begin position="110"/>
        <end position="131"/>
    </location>
</feature>
<feature type="region of interest" description="Disordered" evidence="1">
    <location>
        <begin position="38"/>
        <end position="100"/>
    </location>
</feature>
<keyword evidence="4" id="KW-1185">Reference proteome</keyword>
<evidence type="ECO:0000256" key="2">
    <source>
        <dbReference type="SAM" id="Phobius"/>
    </source>
</evidence>
<dbReference type="AlphaFoldDB" id="A0A437K398"/>
<organism evidence="3 4">
    <name type="scientific">Niallia taxi</name>
    <dbReference type="NCBI Taxonomy" id="2499688"/>
    <lineage>
        <taxon>Bacteria</taxon>
        <taxon>Bacillati</taxon>
        <taxon>Bacillota</taxon>
        <taxon>Bacilli</taxon>
        <taxon>Bacillales</taxon>
        <taxon>Bacillaceae</taxon>
        <taxon>Niallia</taxon>
    </lineage>
</organism>
<feature type="compositionally biased region" description="Low complexity" evidence="1">
    <location>
        <begin position="51"/>
        <end position="69"/>
    </location>
</feature>